<reference evidence="2 3" key="1">
    <citation type="submission" date="2017-06" db="EMBL/GenBank/DDBJ databases">
        <title>Description of Rhodopirellula bahusiensis sp. nov.</title>
        <authorList>
            <person name="Kizina J."/>
            <person name="Harder J."/>
        </authorList>
    </citation>
    <scope>NUCLEOTIDE SEQUENCE [LARGE SCALE GENOMIC DNA]</scope>
    <source>
        <strain evidence="2 3">SWK21</strain>
    </source>
</reference>
<dbReference type="OrthoDB" id="289947at2"/>
<dbReference type="SUPFAM" id="SSF54523">
    <property type="entry name" value="Pili subunits"/>
    <property type="match status" value="1"/>
</dbReference>
<dbReference type="PANTHER" id="PTHR30093">
    <property type="entry name" value="GENERAL SECRETION PATHWAY PROTEIN G"/>
    <property type="match status" value="1"/>
</dbReference>
<name>A0A2G1VZD5_9BACT</name>
<comment type="caution">
    <text evidence="2">The sequence shown here is derived from an EMBL/GenBank/DDBJ whole genome shotgun (WGS) entry which is preliminary data.</text>
</comment>
<organism evidence="2 3">
    <name type="scientific">Rhodopirellula bahusiensis</name>
    <dbReference type="NCBI Taxonomy" id="2014065"/>
    <lineage>
        <taxon>Bacteria</taxon>
        <taxon>Pseudomonadati</taxon>
        <taxon>Planctomycetota</taxon>
        <taxon>Planctomycetia</taxon>
        <taxon>Pirellulales</taxon>
        <taxon>Pirellulaceae</taxon>
        <taxon>Rhodopirellula</taxon>
    </lineage>
</organism>
<dbReference type="InterPro" id="IPR045584">
    <property type="entry name" value="Pilin-like"/>
</dbReference>
<gene>
    <name evidence="2" type="ORF">CEE69_29335</name>
</gene>
<dbReference type="GeneID" id="90611952"/>
<accession>A0A2G1VZD5</accession>
<evidence type="ECO:0000259" key="1">
    <source>
        <dbReference type="Pfam" id="PF07596"/>
    </source>
</evidence>
<dbReference type="InterPro" id="IPR011453">
    <property type="entry name" value="DUF1559"/>
</dbReference>
<protein>
    <submittedName>
        <fullName evidence="2">Prepilin-type cleavage/methylation domain-containing protein</fullName>
    </submittedName>
</protein>
<dbReference type="Pfam" id="PF07963">
    <property type="entry name" value="N_methyl"/>
    <property type="match status" value="1"/>
</dbReference>
<evidence type="ECO:0000313" key="2">
    <source>
        <dbReference type="EMBL" id="PHQ31769.1"/>
    </source>
</evidence>
<dbReference type="EMBL" id="NIZW01000040">
    <property type="protein sequence ID" value="PHQ31769.1"/>
    <property type="molecule type" value="Genomic_DNA"/>
</dbReference>
<proteinExistence type="predicted"/>
<dbReference type="NCBIfam" id="TIGR02532">
    <property type="entry name" value="IV_pilin_GFxxxE"/>
    <property type="match status" value="1"/>
</dbReference>
<evidence type="ECO:0000313" key="3">
    <source>
        <dbReference type="Proteomes" id="UP000225740"/>
    </source>
</evidence>
<dbReference type="Pfam" id="PF07596">
    <property type="entry name" value="SBP_bac_10"/>
    <property type="match status" value="1"/>
</dbReference>
<dbReference type="InterPro" id="IPR012902">
    <property type="entry name" value="N_methyl_site"/>
</dbReference>
<dbReference type="RefSeq" id="WP_099264156.1">
    <property type="nucleotide sequence ID" value="NZ_NIZW01000040.1"/>
</dbReference>
<keyword evidence="3" id="KW-1185">Reference proteome</keyword>
<dbReference type="AlphaFoldDB" id="A0A2G1VZD5"/>
<dbReference type="Gene3D" id="3.30.700.10">
    <property type="entry name" value="Glycoprotein, Type 4 Pilin"/>
    <property type="match status" value="1"/>
</dbReference>
<dbReference type="PANTHER" id="PTHR30093:SF2">
    <property type="entry name" value="TYPE II SECRETION SYSTEM PROTEIN H"/>
    <property type="match status" value="1"/>
</dbReference>
<dbReference type="Proteomes" id="UP000225740">
    <property type="component" value="Unassembled WGS sequence"/>
</dbReference>
<sequence length="327" mass="35842">MGFAKQNQHRRSAFTLVELLVVIAIIGVLVGLLLPAVQAAREAARRLQCSNNMRQIGLACHNYHSALRTLPPGRLVYDGTGSTGNPTKVVTGFLAMILPYIEGSNLHDTYNQHYGFDDIANQPAVNRQVPSFSCPSAPGERTMPIYAGWKVGWTTDVNMLPDITGMATDYQGVRGMHYLQDSPTGDKVHVFDSDCGILNEKGSRFADILDGTSNTILLFEMSGKPGHWKMGRQQPPPTNAQFYSYGPWAGNNGVGVYNWSDDGLVKGCDTCEQYINVDNEASPYSFHPGLVTIVLADGSTRTLTDSVSSEIYINLSRKNDRNVIGEY</sequence>
<feature type="domain" description="DUF1559" evidence="1">
    <location>
        <begin position="38"/>
        <end position="308"/>
    </location>
</feature>